<evidence type="ECO:0000259" key="7">
    <source>
        <dbReference type="Pfam" id="PF03632"/>
    </source>
</evidence>
<keyword evidence="11" id="KW-1185">Reference proteome</keyword>
<dbReference type="GO" id="GO:0000287">
    <property type="term" value="F:magnesium ion binding"/>
    <property type="evidence" value="ECO:0007669"/>
    <property type="project" value="InterPro"/>
</dbReference>
<dbReference type="PANTHER" id="PTHR11051:SF8">
    <property type="entry name" value="PROTEIN-GLUCOSYLGALACTOSYLHYDROXYLYSINE GLUCOSIDASE"/>
    <property type="match status" value="1"/>
</dbReference>
<dbReference type="GO" id="GO:0016757">
    <property type="term" value="F:glycosyltransferase activity"/>
    <property type="evidence" value="ECO:0007669"/>
    <property type="project" value="UniProtKB-ARBA"/>
</dbReference>
<dbReference type="InterPro" id="IPR005194">
    <property type="entry name" value="Glyco_hydro_65_C"/>
</dbReference>
<dbReference type="InterPro" id="IPR010976">
    <property type="entry name" value="B-phosphoglucomutase_hydrolase"/>
</dbReference>
<keyword evidence="10" id="KW-0413">Isomerase</keyword>
<comment type="cofactor">
    <cofactor evidence="4">
        <name>Mg(2+)</name>
        <dbReference type="ChEBI" id="CHEBI:18420"/>
    </cofactor>
    <text evidence="4">Binds 2 magnesium ions per subunit.</text>
</comment>
<comment type="similarity">
    <text evidence="1">Belongs to the HAD-like hydrolase superfamily. CbbY/CbbZ/Gph/YieH family.</text>
</comment>
<dbReference type="SUPFAM" id="SSF48208">
    <property type="entry name" value="Six-hairpin glycosidases"/>
    <property type="match status" value="1"/>
</dbReference>
<dbReference type="Gene3D" id="2.70.98.40">
    <property type="entry name" value="Glycoside hydrolase, family 65, N-terminal domain"/>
    <property type="match status" value="1"/>
</dbReference>
<dbReference type="AlphaFoldDB" id="A0A4Y6V0F1"/>
<dbReference type="InterPro" id="IPR005196">
    <property type="entry name" value="Glyco_hydro_65_N"/>
</dbReference>
<dbReference type="Pfam" id="PF03632">
    <property type="entry name" value="Glyco_hydro_65m"/>
    <property type="match status" value="1"/>
</dbReference>
<dbReference type="SUPFAM" id="SSF74650">
    <property type="entry name" value="Galactose mutarotase-like"/>
    <property type="match status" value="1"/>
</dbReference>
<dbReference type="Pfam" id="PF00702">
    <property type="entry name" value="Hydrolase"/>
    <property type="match status" value="1"/>
</dbReference>
<dbReference type="GO" id="GO:0004553">
    <property type="term" value="F:hydrolase activity, hydrolyzing O-glycosyl compounds"/>
    <property type="evidence" value="ECO:0007669"/>
    <property type="project" value="TreeGrafter"/>
</dbReference>
<feature type="compositionally biased region" description="Low complexity" evidence="6">
    <location>
        <begin position="187"/>
        <end position="200"/>
    </location>
</feature>
<dbReference type="SFLD" id="SFLDG01135">
    <property type="entry name" value="C1.5.6:_HAD__Beta-PGM__Phospha"/>
    <property type="match status" value="1"/>
</dbReference>
<evidence type="ECO:0000256" key="2">
    <source>
        <dbReference type="PIRSR" id="PIRSR610972-1"/>
    </source>
</evidence>
<dbReference type="GO" id="GO:0008801">
    <property type="term" value="F:beta-phosphoglucomutase activity"/>
    <property type="evidence" value="ECO:0007669"/>
    <property type="project" value="UniProtKB-EC"/>
</dbReference>
<proteinExistence type="inferred from homology"/>
<organism evidence="10 11">
    <name type="scientific">Saccharibacillus brassicae</name>
    <dbReference type="NCBI Taxonomy" id="2583377"/>
    <lineage>
        <taxon>Bacteria</taxon>
        <taxon>Bacillati</taxon>
        <taxon>Bacillota</taxon>
        <taxon>Bacilli</taxon>
        <taxon>Bacillales</taxon>
        <taxon>Paenibacillaceae</taxon>
        <taxon>Saccharibacillus</taxon>
    </lineage>
</organism>
<dbReference type="Gene3D" id="2.60.420.10">
    <property type="entry name" value="Maltose phosphorylase, domain 3"/>
    <property type="match status" value="1"/>
</dbReference>
<dbReference type="RefSeq" id="WP_141448299.1">
    <property type="nucleotide sequence ID" value="NZ_CBCSAZ010000007.1"/>
</dbReference>
<feature type="active site" description="Nucleophile" evidence="2">
    <location>
        <position position="780"/>
    </location>
</feature>
<dbReference type="Proteomes" id="UP000316968">
    <property type="component" value="Chromosome"/>
</dbReference>
<feature type="binding site" evidence="3">
    <location>
        <position position="823"/>
    </location>
    <ligand>
        <name>substrate</name>
    </ligand>
</feature>
<dbReference type="SUPFAM" id="SSF56784">
    <property type="entry name" value="HAD-like"/>
    <property type="match status" value="1"/>
</dbReference>
<dbReference type="InterPro" id="IPR010972">
    <property type="entry name" value="Beta-PGM"/>
</dbReference>
<evidence type="ECO:0000256" key="1">
    <source>
        <dbReference type="ARBA" id="ARBA00006171"/>
    </source>
</evidence>
<dbReference type="NCBIfam" id="TIGR01509">
    <property type="entry name" value="HAD-SF-IA-v3"/>
    <property type="match status" value="1"/>
</dbReference>
<dbReference type="InterPro" id="IPR006439">
    <property type="entry name" value="HAD-SF_hydro_IA"/>
</dbReference>
<dbReference type="InterPro" id="IPR037018">
    <property type="entry name" value="GH65_N"/>
</dbReference>
<keyword evidence="4" id="KW-0460">Magnesium</keyword>
<dbReference type="NCBIfam" id="TIGR02009">
    <property type="entry name" value="PGMB-YQAB-SF"/>
    <property type="match status" value="1"/>
</dbReference>
<dbReference type="CDD" id="cd02598">
    <property type="entry name" value="HAD_BPGM"/>
    <property type="match status" value="1"/>
</dbReference>
<dbReference type="OrthoDB" id="9758855at2"/>
<reference evidence="10 11" key="1">
    <citation type="submission" date="2019-06" db="EMBL/GenBank/DDBJ databases">
        <title>Saccharibacillus brassicae sp. nov., an endophytic bacterium isolated from Chinese cabbage seeds (Brassica pekinensis).</title>
        <authorList>
            <person name="Jiang L."/>
            <person name="Lee J."/>
            <person name="Kim S.W."/>
        </authorList>
    </citation>
    <scope>NUCLEOTIDE SEQUENCE [LARGE SCALE GENOMIC DNA]</scope>
    <source>
        <strain evidence="11">KCTC 43072 / ATSA2</strain>
    </source>
</reference>
<feature type="binding site" evidence="3">
    <location>
        <begin position="780"/>
        <end position="782"/>
    </location>
    <ligand>
        <name>substrate</name>
    </ligand>
</feature>
<feature type="active site" description="Proton donor/acceptor" evidence="2">
    <location>
        <position position="782"/>
    </location>
</feature>
<dbReference type="NCBIfam" id="TIGR01990">
    <property type="entry name" value="bPGM"/>
    <property type="match status" value="1"/>
</dbReference>
<feature type="binding site" evidence="3">
    <location>
        <position position="847"/>
    </location>
    <ligand>
        <name>substrate</name>
    </ligand>
</feature>
<feature type="binding site" evidence="3">
    <location>
        <position position="796"/>
    </location>
    <ligand>
        <name>substrate</name>
    </ligand>
</feature>
<dbReference type="Gene3D" id="3.40.50.1000">
    <property type="entry name" value="HAD superfamily/HAD-like"/>
    <property type="match status" value="1"/>
</dbReference>
<dbReference type="InterPro" id="IPR011013">
    <property type="entry name" value="Gal_mutarotase_sf_dom"/>
</dbReference>
<dbReference type="Pfam" id="PF03633">
    <property type="entry name" value="Glyco_hydro_65C"/>
    <property type="match status" value="1"/>
</dbReference>
<feature type="binding site" evidence="3">
    <location>
        <position position="916"/>
    </location>
    <ligand>
        <name>substrate</name>
    </ligand>
</feature>
<feature type="binding site" evidence="4">
    <location>
        <position position="780"/>
    </location>
    <ligand>
        <name>Mg(2+)</name>
        <dbReference type="ChEBI" id="CHEBI:18420"/>
    </ligand>
</feature>
<dbReference type="InterPro" id="IPR005195">
    <property type="entry name" value="Glyco_hydro_65_M"/>
</dbReference>
<dbReference type="GO" id="GO:0030246">
    <property type="term" value="F:carbohydrate binding"/>
    <property type="evidence" value="ECO:0007669"/>
    <property type="project" value="InterPro"/>
</dbReference>
<feature type="domain" description="Glycoside hydrolase family 65 N-terminal" evidence="9">
    <location>
        <begin position="18"/>
        <end position="277"/>
    </location>
</feature>
<gene>
    <name evidence="10" type="primary">pgmB</name>
    <name evidence="10" type="ORF">FFV09_13400</name>
</gene>
<dbReference type="GO" id="GO:0005975">
    <property type="term" value="P:carbohydrate metabolic process"/>
    <property type="evidence" value="ECO:0007669"/>
    <property type="project" value="InterPro"/>
</dbReference>
<feature type="domain" description="Glycoside hydrolase family 65 central catalytic" evidence="7">
    <location>
        <begin position="334"/>
        <end position="691"/>
    </location>
</feature>
<dbReference type="Gene3D" id="1.10.150.240">
    <property type="entry name" value="Putative phosphatase, domain 2"/>
    <property type="match status" value="1"/>
</dbReference>
<dbReference type="KEGG" id="saca:FFV09_13400"/>
<dbReference type="InterPro" id="IPR008928">
    <property type="entry name" value="6-hairpin_glycosidase_sf"/>
</dbReference>
<feature type="binding site" evidence="3">
    <location>
        <begin position="885"/>
        <end position="889"/>
    </location>
    <ligand>
        <name>substrate</name>
    </ligand>
</feature>
<evidence type="ECO:0000259" key="9">
    <source>
        <dbReference type="Pfam" id="PF03636"/>
    </source>
</evidence>
<protein>
    <submittedName>
        <fullName evidence="10">Beta-phosphoglucomutase</fullName>
        <ecNumber evidence="10">5.4.2.6</ecNumber>
    </submittedName>
</protein>
<dbReference type="SFLD" id="SFLDS00003">
    <property type="entry name" value="Haloacid_Dehalogenase"/>
    <property type="match status" value="1"/>
</dbReference>
<evidence type="ECO:0000256" key="4">
    <source>
        <dbReference type="PIRSR" id="PIRSR610972-3"/>
    </source>
</evidence>
<feature type="binding site" evidence="4">
    <location>
        <position position="782"/>
    </location>
    <ligand>
        <name>Mg(2+)</name>
        <dbReference type="ChEBI" id="CHEBI:18420"/>
    </ligand>
</feature>
<name>A0A4Y6V0F1_SACBS</name>
<dbReference type="InterPro" id="IPR023198">
    <property type="entry name" value="PGP-like_dom2"/>
</dbReference>
<evidence type="ECO:0000256" key="5">
    <source>
        <dbReference type="PIRSR" id="PIRSR610972-4"/>
    </source>
</evidence>
<feature type="site" description="Important for catalytic activity and assists the phosphoryl transfer reaction to Asp8 by balancing charge and orienting the reacting groups" evidence="5">
    <location>
        <position position="916"/>
    </location>
</feature>
<dbReference type="EC" id="5.4.2.6" evidence="10"/>
<dbReference type="Pfam" id="PF03636">
    <property type="entry name" value="Glyco_hydro_65N"/>
    <property type="match status" value="1"/>
</dbReference>
<evidence type="ECO:0000313" key="11">
    <source>
        <dbReference type="Proteomes" id="UP000316968"/>
    </source>
</evidence>
<dbReference type="Gene3D" id="1.50.10.10">
    <property type="match status" value="1"/>
</dbReference>
<feature type="binding site" evidence="4">
    <location>
        <position position="941"/>
    </location>
    <ligand>
        <name>Mg(2+)</name>
        <dbReference type="ChEBI" id="CHEBI:18420"/>
    </ligand>
</feature>
<keyword evidence="4" id="KW-0479">Metal-binding</keyword>
<dbReference type="InterPro" id="IPR012341">
    <property type="entry name" value="6hp_glycosidase-like_sf"/>
</dbReference>
<feature type="binding site" evidence="4">
    <location>
        <position position="940"/>
    </location>
    <ligand>
        <name>Mg(2+)</name>
        <dbReference type="ChEBI" id="CHEBI:18420"/>
    </ligand>
</feature>
<evidence type="ECO:0000313" key="10">
    <source>
        <dbReference type="EMBL" id="QDH21755.1"/>
    </source>
</evidence>
<evidence type="ECO:0000256" key="3">
    <source>
        <dbReference type="PIRSR" id="PIRSR610972-2"/>
    </source>
</evidence>
<sequence length="997" mass="112634">MKHSSGGPIYAYEPWTVTEHTLDTEQNLRDETIFAVANGHIGMRGNFEEGYYGPLGTSLRGTYINGFYESAPIVYGEETYGSARDRETMLNVADAQIIRIWLEDEPVHMFQGTLFGYWRQLDMRKGTVTRSIQWRSLEGREVEIIFERMASLDDPHLLLLRCTVKPMNFEGKIRFESEIDGNVVNQSSSGDPRSGSSFSGPVLTTLEMRENQTYAGIMQRTRVTGFHVACAAEHKFSGGEYELETDASSGRVEKRFTVSAQPGDEFVLEKYVTYHASEEPNTGDLWREGIRQLDEAMERGYDNYAAIQEGILDEFWLSADIVVEGDDALQQGLRFSAYHVFQSVGRDGRTNMAAKGLTGEGYEGHYFWDTEMYVFPFFLHTEPEIARKLLDYRYYILPEARKRAEELNFKGALFPWRTISGEETSAYFPAGTAQLHINADIAHAIKLYNEAVDDPDYKYGNGLEILIETSRFFAGYGSFIPGRGFCINGVTGPDEYTALVNNNAYTNVMVQDQFEYTVQLLEEMKEMHEGRCEELCDRLQVTDAEMGSWRKMAAEMFIYRDQGMIGQDDSFLHKAPWDFANTPKEKYPLLLHYHPMDIYRHQVLKQADLVLAFHVQPERFTLAEKARGYLYYEGLTTHDSSLSACVHSMVASELGYMDQAYEFFMETSRLDLDDTHGNVKDGIHAAAMAGSRLAIVNGFAGMKQDLDKLSFRPLLPGQWERCSFSVKWKGRRLYVNATQESTTYRLLEGDPIKLEHFGVDVNLEEELTLPNRVLGAVLFDLDGVITDTAELHYQAWKDLADELGIPFDREHNEKLKGVDRMTSLKLILQNGDRTYSPEEMEKLAHSKNERYKELLTTLTPEALLPGVRKLLKALRRDGIRTALASASRNAPTVLDRLGVTDLFDYVADAGAVALQKPDAEIFLNAAAGVGVHPLRCIGIEDAEAGVISIHRAGMPAVGIGTTETLPDADHHVDSPADLTPALLREWMNEFPKRDLRG</sequence>
<feature type="region of interest" description="Disordered" evidence="6">
    <location>
        <begin position="182"/>
        <end position="201"/>
    </location>
</feature>
<evidence type="ECO:0000259" key="8">
    <source>
        <dbReference type="Pfam" id="PF03633"/>
    </source>
</evidence>
<dbReference type="PANTHER" id="PTHR11051">
    <property type="entry name" value="GLYCOSYL HYDROLASE-RELATED"/>
    <property type="match status" value="1"/>
</dbReference>
<dbReference type="EMBL" id="CP041217">
    <property type="protein sequence ID" value="QDH21755.1"/>
    <property type="molecule type" value="Genomic_DNA"/>
</dbReference>
<dbReference type="InterPro" id="IPR036412">
    <property type="entry name" value="HAD-like_sf"/>
</dbReference>
<dbReference type="InterPro" id="IPR023214">
    <property type="entry name" value="HAD_sf"/>
</dbReference>
<evidence type="ECO:0000256" key="6">
    <source>
        <dbReference type="SAM" id="MobiDB-lite"/>
    </source>
</evidence>
<feature type="domain" description="Glycoside hydrolase family 65 C-terminal" evidence="8">
    <location>
        <begin position="702"/>
        <end position="762"/>
    </location>
</feature>
<feature type="binding site" evidence="3">
    <location>
        <begin position="815"/>
        <end position="820"/>
    </location>
    <ligand>
        <name>substrate</name>
    </ligand>
</feature>
<dbReference type="SFLD" id="SFLDG01129">
    <property type="entry name" value="C1.5:_HAD__Beta-PGM__Phosphata"/>
    <property type="match status" value="1"/>
</dbReference>
<accession>A0A4Y6V0F1</accession>
<feature type="site" description="Important for catalytic activity and assists the phosphoryl transfer reaction to Asp8 by balancing charge and orienting the reacting groups" evidence="5">
    <location>
        <position position="885"/>
    </location>
</feature>